<protein>
    <recommendedName>
        <fullName evidence="16">NADH-quinone oxidoreductase</fullName>
        <ecNumber evidence="16">7.1.1.-</ecNumber>
    </recommendedName>
</protein>
<dbReference type="InterPro" id="IPR001041">
    <property type="entry name" value="2Fe-2S_ferredoxin-type"/>
</dbReference>
<dbReference type="GO" id="GO:0043546">
    <property type="term" value="F:molybdopterin cofactor binding"/>
    <property type="evidence" value="ECO:0007669"/>
    <property type="project" value="InterPro"/>
</dbReference>
<dbReference type="Gene3D" id="3.10.20.740">
    <property type="match status" value="1"/>
</dbReference>
<comment type="function">
    <text evidence="16">NDH-1 shuttles electrons from NADH, via FMN and iron-sulfur (Fe-S) centers, to quinones in the respiratory chain. Couples the redox reaction to proton translocation (for every two electrons transferred, four hydrogen ions are translocated across the cytoplasmic membrane), and thus conserves the redox energy in a proton gradient.</text>
</comment>
<evidence type="ECO:0000256" key="7">
    <source>
        <dbReference type="ARBA" id="ARBA00022719"/>
    </source>
</evidence>
<evidence type="ECO:0000256" key="5">
    <source>
        <dbReference type="ARBA" id="ARBA00022485"/>
    </source>
</evidence>
<evidence type="ECO:0000256" key="11">
    <source>
        <dbReference type="ARBA" id="ARBA00023014"/>
    </source>
</evidence>
<comment type="cofactor">
    <cofactor evidence="16">
        <name>[2Fe-2S] cluster</name>
        <dbReference type="ChEBI" id="CHEBI:190135"/>
    </cofactor>
    <text evidence="16">Binds 1 [2Fe-2S] cluster per subunit.</text>
</comment>
<dbReference type="PROSITE" id="PS51669">
    <property type="entry name" value="4FE4S_MOW_BIS_MGD"/>
    <property type="match status" value="1"/>
</dbReference>
<evidence type="ECO:0000256" key="6">
    <source>
        <dbReference type="ARBA" id="ARBA00022714"/>
    </source>
</evidence>
<evidence type="ECO:0000256" key="1">
    <source>
        <dbReference type="ARBA" id="ARBA00001966"/>
    </source>
</evidence>
<keyword evidence="6 16" id="KW-0001">2Fe-2S</keyword>
<organism evidence="20 21">
    <name type="scientific">Nitrosomonas marina</name>
    <dbReference type="NCBI Taxonomy" id="917"/>
    <lineage>
        <taxon>Bacteria</taxon>
        <taxon>Pseudomonadati</taxon>
        <taxon>Pseudomonadota</taxon>
        <taxon>Betaproteobacteria</taxon>
        <taxon>Nitrosomonadales</taxon>
        <taxon>Nitrosomonadaceae</taxon>
        <taxon>Nitrosomonas</taxon>
    </lineage>
</organism>
<keyword evidence="11 16" id="KW-0411">Iron-sulfur</keyword>
<gene>
    <name evidence="20" type="ORF">SAMN05216325_12710</name>
</gene>
<dbReference type="GO" id="GO:0046872">
    <property type="term" value="F:metal ion binding"/>
    <property type="evidence" value="ECO:0007669"/>
    <property type="project" value="UniProtKB-UniRule"/>
</dbReference>
<dbReference type="FunFam" id="3.10.20.740:FF:000004">
    <property type="entry name" value="NADH-quinone oxidoreductase"/>
    <property type="match status" value="1"/>
</dbReference>
<dbReference type="Pfam" id="PF04879">
    <property type="entry name" value="Molybdop_Fe4S4"/>
    <property type="match status" value="1"/>
</dbReference>
<dbReference type="GO" id="GO:0003954">
    <property type="term" value="F:NADH dehydrogenase activity"/>
    <property type="evidence" value="ECO:0007669"/>
    <property type="project" value="TreeGrafter"/>
</dbReference>
<keyword evidence="5 16" id="KW-0004">4Fe-4S</keyword>
<evidence type="ECO:0000256" key="9">
    <source>
        <dbReference type="ARBA" id="ARBA00022967"/>
    </source>
</evidence>
<dbReference type="EC" id="7.1.1.-" evidence="16"/>
<keyword evidence="12 16" id="KW-0520">NAD</keyword>
<evidence type="ECO:0000256" key="2">
    <source>
        <dbReference type="ARBA" id="ARBA00002378"/>
    </source>
</evidence>
<dbReference type="InterPro" id="IPR050123">
    <property type="entry name" value="Prok_molybdopt-oxidoreductase"/>
</dbReference>
<evidence type="ECO:0000256" key="13">
    <source>
        <dbReference type="ARBA" id="ARBA00023075"/>
    </source>
</evidence>
<evidence type="ECO:0000256" key="3">
    <source>
        <dbReference type="ARBA" id="ARBA00004370"/>
    </source>
</evidence>
<evidence type="ECO:0000259" key="18">
    <source>
        <dbReference type="PROSITE" id="PS51669"/>
    </source>
</evidence>
<dbReference type="InterPro" id="IPR006963">
    <property type="entry name" value="Mopterin_OxRdtase_4Fe-4S_dom"/>
</dbReference>
<dbReference type="CDD" id="cd02775">
    <property type="entry name" value="MopB_CT"/>
    <property type="match status" value="1"/>
</dbReference>
<feature type="domain" description="4Fe-4S Mo/W bis-MGD-type" evidence="18">
    <location>
        <begin position="221"/>
        <end position="277"/>
    </location>
</feature>
<dbReference type="InterPro" id="IPR010228">
    <property type="entry name" value="NADH_UbQ_OxRdtase_Gsu"/>
</dbReference>
<comment type="cofactor">
    <cofactor evidence="1 16">
        <name>[4Fe-4S] cluster</name>
        <dbReference type="ChEBI" id="CHEBI:49883"/>
    </cofactor>
</comment>
<dbReference type="Pfam" id="PF22117">
    <property type="entry name" value="Fer4_Nqo3"/>
    <property type="match status" value="1"/>
</dbReference>
<evidence type="ECO:0000256" key="4">
    <source>
        <dbReference type="ARBA" id="ARBA00005404"/>
    </source>
</evidence>
<dbReference type="GO" id="GO:0042773">
    <property type="term" value="P:ATP synthesis coupled electron transport"/>
    <property type="evidence" value="ECO:0007669"/>
    <property type="project" value="InterPro"/>
</dbReference>
<dbReference type="PROSITE" id="PS51839">
    <property type="entry name" value="4FE4S_HC3"/>
    <property type="match status" value="1"/>
</dbReference>
<keyword evidence="7 16" id="KW-0874">Quinone</keyword>
<comment type="catalytic activity">
    <reaction evidence="15 16">
        <text>a quinone + NADH + 5 H(+)(in) = a quinol + NAD(+) + 4 H(+)(out)</text>
        <dbReference type="Rhea" id="RHEA:57888"/>
        <dbReference type="ChEBI" id="CHEBI:15378"/>
        <dbReference type="ChEBI" id="CHEBI:24646"/>
        <dbReference type="ChEBI" id="CHEBI:57540"/>
        <dbReference type="ChEBI" id="CHEBI:57945"/>
        <dbReference type="ChEBI" id="CHEBI:132124"/>
    </reaction>
</comment>
<keyword evidence="14" id="KW-0472">Membrane</keyword>
<dbReference type="PROSITE" id="PS00643">
    <property type="entry name" value="COMPLEX1_75K_3"/>
    <property type="match status" value="1"/>
</dbReference>
<feature type="domain" description="4Fe-4S His(Cys)3-ligated-type" evidence="19">
    <location>
        <begin position="83"/>
        <end position="122"/>
    </location>
</feature>
<dbReference type="InterPro" id="IPR036010">
    <property type="entry name" value="2Fe-2S_ferredoxin-like_sf"/>
</dbReference>
<dbReference type="EMBL" id="FOCP01000027">
    <property type="protein sequence ID" value="SEN60603.1"/>
    <property type="molecule type" value="Genomic_DNA"/>
</dbReference>
<comment type="subcellular location">
    <subcellularLocation>
        <location evidence="3">Membrane</location>
    </subcellularLocation>
</comment>
<accession>A0A1H8HWM4</accession>
<dbReference type="SMART" id="SM00926">
    <property type="entry name" value="Molybdop_Fe4S4"/>
    <property type="match status" value="1"/>
</dbReference>
<dbReference type="InterPro" id="IPR000283">
    <property type="entry name" value="NADH_UbQ_OxRdtase_75kDa_su_CS"/>
</dbReference>
<dbReference type="NCBIfam" id="TIGR01973">
    <property type="entry name" value="NuoG"/>
    <property type="match status" value="1"/>
</dbReference>
<dbReference type="InterPro" id="IPR019574">
    <property type="entry name" value="NADH_UbQ_OxRdtase_Gsu_4Fe4S-bd"/>
</dbReference>
<comment type="similarity">
    <text evidence="4 16">Belongs to the complex I 75 kDa subunit family.</text>
</comment>
<dbReference type="GO" id="GO:0051539">
    <property type="term" value="F:4 iron, 4 sulfur cluster binding"/>
    <property type="evidence" value="ECO:0007669"/>
    <property type="project" value="UniProtKB-KW"/>
</dbReference>
<keyword evidence="8 16" id="KW-0479">Metal-binding</keyword>
<dbReference type="SUPFAM" id="SSF54862">
    <property type="entry name" value="4Fe-4S ferredoxins"/>
    <property type="match status" value="1"/>
</dbReference>
<dbReference type="STRING" id="917.SAMN05216326_105107"/>
<evidence type="ECO:0000259" key="17">
    <source>
        <dbReference type="PROSITE" id="PS51085"/>
    </source>
</evidence>
<dbReference type="Pfam" id="PF00384">
    <property type="entry name" value="Molybdopterin"/>
    <property type="match status" value="1"/>
</dbReference>
<evidence type="ECO:0000256" key="15">
    <source>
        <dbReference type="ARBA" id="ARBA00047712"/>
    </source>
</evidence>
<proteinExistence type="inferred from homology"/>
<dbReference type="Gene3D" id="3.40.50.740">
    <property type="match status" value="1"/>
</dbReference>
<dbReference type="GO" id="GO:1990204">
    <property type="term" value="C:oxidoreductase complex"/>
    <property type="evidence" value="ECO:0007669"/>
    <property type="project" value="UniProtKB-ARBA"/>
</dbReference>
<evidence type="ECO:0000313" key="21">
    <source>
        <dbReference type="Proteomes" id="UP000199459"/>
    </source>
</evidence>
<dbReference type="AlphaFoldDB" id="A0A1H8HWM4"/>
<name>A0A1H8HWM4_9PROT</name>
<evidence type="ECO:0000256" key="8">
    <source>
        <dbReference type="ARBA" id="ARBA00022723"/>
    </source>
</evidence>
<dbReference type="GO" id="GO:0016020">
    <property type="term" value="C:membrane"/>
    <property type="evidence" value="ECO:0007669"/>
    <property type="project" value="UniProtKB-SubCell"/>
</dbReference>
<keyword evidence="9 16" id="KW-1278">Translocase</keyword>
<dbReference type="InterPro" id="IPR054351">
    <property type="entry name" value="NADH_UbQ_OxRdtase_ferredoxin"/>
</dbReference>
<dbReference type="Pfam" id="PF13510">
    <property type="entry name" value="Fer2_4"/>
    <property type="match status" value="1"/>
</dbReference>
<sequence length="769" mass="83383">MDTILIDGRSIPFEPGENILQAALKADIQIPHFCYHAALGSLGACRLCAVEIKPKDSDKAAHVVMACLEPAQTGLEVSLSAKAAQQVRRHVIELLMVNHPHDCPICDEGGECHLQEMTVACGPSYRRYRGNKRTFPNQDLGPLIHHEMNRCITCYRCTRFYQDYALGNDFGAMRLRNEVYFGRFQDGPLENPFAGNLVEICPTGVFTDAVFRQHFARTWDLKTAPSICPHCSVGCNTLPGARDGTLRRVRNRKHQELNRWFICDRGQYGHQYSEHNTRPLSPRVSGTNTDYRSALAAAAREIQAAAERTGGIGSVREDLEGNVMLRSLLNDLKGIFTAFNDPELETATLTAVSRMQELDNTPHLAALEQTDAALITGDLTFHAPMIDLALRQAWRNGAKLAMLHSSAAQLTQFASTAATIAPRKMHDMLTQLYRQISRQSGANDAVTQTIKTIAATLSQARQPLMAGVVETSTAQDIIALAELAKALESTAQLIYVLPGPNAYGAALLSAAGETVTLLRAAERGEVQTLIVAGSDPLSEPRSGARWRAARQNINTLIVLDCIATATAEAADILIPVAAWPERSGTFVNYEGRAQGFSTVFHRPEYLPSTADIISEISHLLGNPLRDAASMLQDSFPGFQAPAPGTPGAHISAQHLPIQYSELIQTKSHSSNNGWQAALASWLGDDPLAGFSPALTKLAPPNAALINPESAVRASLKNGARVRLWNSVSSVETSIQINPSVANGTVAIQRSILARLGIGHGDSVNLEQLV</sequence>
<dbReference type="InterPro" id="IPR006657">
    <property type="entry name" value="MoPterin_dinucl-bd_dom"/>
</dbReference>
<evidence type="ECO:0000259" key="19">
    <source>
        <dbReference type="PROSITE" id="PS51839"/>
    </source>
</evidence>
<dbReference type="Pfam" id="PF01568">
    <property type="entry name" value="Molydop_binding"/>
    <property type="match status" value="1"/>
</dbReference>
<comment type="function">
    <text evidence="2">NDH-1 shuttles electrons from NADH, via FMN and iron-sulfur (Fe-S) centers, to quinones in the respiratory chain. The immediate electron acceptor for the enzyme in this species is believed to be ubiquinone. Couples the redox reaction to proton translocation (for every two electrons transferred, four hydrogen ions are translocated across the cytoplasmic membrane), and thus conserves the redox energy in a proton gradient.</text>
</comment>
<evidence type="ECO:0000256" key="16">
    <source>
        <dbReference type="RuleBase" id="RU003525"/>
    </source>
</evidence>
<evidence type="ECO:0000256" key="12">
    <source>
        <dbReference type="ARBA" id="ARBA00023027"/>
    </source>
</evidence>
<dbReference type="PANTHER" id="PTHR43105:SF10">
    <property type="entry name" value="NADH-QUINONE OXIDOREDUCTASE SUBUNIT G"/>
    <property type="match status" value="1"/>
</dbReference>
<dbReference type="SUPFAM" id="SSF53706">
    <property type="entry name" value="Formate dehydrogenase/DMSO reductase, domains 1-3"/>
    <property type="match status" value="1"/>
</dbReference>
<evidence type="ECO:0000256" key="14">
    <source>
        <dbReference type="ARBA" id="ARBA00023136"/>
    </source>
</evidence>
<dbReference type="Pfam" id="PF10588">
    <property type="entry name" value="NADH-G_4Fe-4S_3"/>
    <property type="match status" value="1"/>
</dbReference>
<dbReference type="SMART" id="SM00929">
    <property type="entry name" value="NADH-G_4Fe-4S_3"/>
    <property type="match status" value="1"/>
</dbReference>
<evidence type="ECO:0000256" key="10">
    <source>
        <dbReference type="ARBA" id="ARBA00023004"/>
    </source>
</evidence>
<dbReference type="GO" id="GO:0051537">
    <property type="term" value="F:2 iron, 2 sulfur cluster binding"/>
    <property type="evidence" value="ECO:0007669"/>
    <property type="project" value="UniProtKB-UniRule"/>
</dbReference>
<keyword evidence="10 16" id="KW-0408">Iron</keyword>
<dbReference type="SUPFAM" id="SSF50692">
    <property type="entry name" value="ADC-like"/>
    <property type="match status" value="1"/>
</dbReference>
<dbReference type="Gene3D" id="2.40.40.20">
    <property type="match status" value="1"/>
</dbReference>
<dbReference type="PROSITE" id="PS51085">
    <property type="entry name" value="2FE2S_FER_2"/>
    <property type="match status" value="1"/>
</dbReference>
<dbReference type="Gene3D" id="3.30.200.210">
    <property type="match status" value="1"/>
</dbReference>
<feature type="domain" description="2Fe-2S ferredoxin-type" evidence="17">
    <location>
        <begin position="1"/>
        <end position="83"/>
    </location>
</feature>
<dbReference type="InterPro" id="IPR006656">
    <property type="entry name" value="Mopterin_OxRdtase"/>
</dbReference>
<dbReference type="CDD" id="cd00207">
    <property type="entry name" value="fer2"/>
    <property type="match status" value="1"/>
</dbReference>
<dbReference type="GO" id="GO:0048038">
    <property type="term" value="F:quinone binding"/>
    <property type="evidence" value="ECO:0007669"/>
    <property type="project" value="UniProtKB-UniRule"/>
</dbReference>
<dbReference type="PANTHER" id="PTHR43105">
    <property type="entry name" value="RESPIRATORY NITRATE REDUCTASE"/>
    <property type="match status" value="1"/>
</dbReference>
<dbReference type="RefSeq" id="WP_177167777.1">
    <property type="nucleotide sequence ID" value="NZ_FOCP01000027.1"/>
</dbReference>
<dbReference type="Proteomes" id="UP000199459">
    <property type="component" value="Unassembled WGS sequence"/>
</dbReference>
<dbReference type="PROSITE" id="PS00641">
    <property type="entry name" value="COMPLEX1_75K_1"/>
    <property type="match status" value="1"/>
</dbReference>
<dbReference type="PROSITE" id="PS00642">
    <property type="entry name" value="COMPLEX1_75K_2"/>
    <property type="match status" value="1"/>
</dbReference>
<evidence type="ECO:0000313" key="20">
    <source>
        <dbReference type="EMBL" id="SEN60603.1"/>
    </source>
</evidence>
<dbReference type="InterPro" id="IPR009010">
    <property type="entry name" value="Asp_de-COase-like_dom_sf"/>
</dbReference>
<keyword evidence="13" id="KW-0830">Ubiquinone</keyword>
<reference evidence="20 21" key="1">
    <citation type="submission" date="2016-10" db="EMBL/GenBank/DDBJ databases">
        <authorList>
            <person name="de Groot N.N."/>
        </authorList>
    </citation>
    <scope>NUCLEOTIDE SEQUENCE [LARGE SCALE GENOMIC DNA]</scope>
    <source>
        <strain evidence="20 21">Nm22</strain>
    </source>
</reference>
<dbReference type="GO" id="GO:0008137">
    <property type="term" value="F:NADH dehydrogenase (ubiquinone) activity"/>
    <property type="evidence" value="ECO:0007669"/>
    <property type="project" value="UniProtKB-UniRule"/>
</dbReference>
<dbReference type="SUPFAM" id="SSF54292">
    <property type="entry name" value="2Fe-2S ferredoxin-like"/>
    <property type="match status" value="1"/>
</dbReference>